<evidence type="ECO:0000313" key="3">
    <source>
        <dbReference type="Proteomes" id="UP000742098"/>
    </source>
</evidence>
<feature type="signal peptide" evidence="1">
    <location>
        <begin position="1"/>
        <end position="19"/>
    </location>
</feature>
<reference evidence="2" key="2">
    <citation type="submission" date="2021-09" db="EMBL/GenBank/DDBJ databases">
        <authorList>
            <person name="Gilroy R."/>
        </authorList>
    </citation>
    <scope>NUCLEOTIDE SEQUENCE</scope>
    <source>
        <strain evidence="2">6966</strain>
    </source>
</reference>
<name>A0A921H9D9_9BACT</name>
<feature type="chain" id="PRO_5037954548" evidence="1">
    <location>
        <begin position="20"/>
        <end position="382"/>
    </location>
</feature>
<protein>
    <submittedName>
        <fullName evidence="2">DUF4925 domain-containing protein</fullName>
    </submittedName>
</protein>
<evidence type="ECO:0000256" key="1">
    <source>
        <dbReference type="SAM" id="SignalP"/>
    </source>
</evidence>
<dbReference type="PROSITE" id="PS51257">
    <property type="entry name" value="PROKAR_LIPOPROTEIN"/>
    <property type="match status" value="1"/>
</dbReference>
<organism evidence="2 3">
    <name type="scientific">Butyricimonas virosa</name>
    <dbReference type="NCBI Taxonomy" id="544645"/>
    <lineage>
        <taxon>Bacteria</taxon>
        <taxon>Pseudomonadati</taxon>
        <taxon>Bacteroidota</taxon>
        <taxon>Bacteroidia</taxon>
        <taxon>Bacteroidales</taxon>
        <taxon>Odoribacteraceae</taxon>
        <taxon>Butyricimonas</taxon>
    </lineage>
</organism>
<dbReference type="EMBL" id="DYVS01000312">
    <property type="protein sequence ID" value="HJF72340.1"/>
    <property type="molecule type" value="Genomic_DNA"/>
</dbReference>
<accession>A0A921H9D9</accession>
<proteinExistence type="predicted"/>
<keyword evidence="1" id="KW-0732">Signal</keyword>
<reference evidence="2" key="1">
    <citation type="journal article" date="2021" name="PeerJ">
        <title>Extensive microbial diversity within the chicken gut microbiome revealed by metagenomics and culture.</title>
        <authorList>
            <person name="Gilroy R."/>
            <person name="Ravi A."/>
            <person name="Getino M."/>
            <person name="Pursley I."/>
            <person name="Horton D.L."/>
            <person name="Alikhan N.F."/>
            <person name="Baker D."/>
            <person name="Gharbi K."/>
            <person name="Hall N."/>
            <person name="Watson M."/>
            <person name="Adriaenssens E.M."/>
            <person name="Foster-Nyarko E."/>
            <person name="Jarju S."/>
            <person name="Secka A."/>
            <person name="Antonio M."/>
            <person name="Oren A."/>
            <person name="Chaudhuri R.R."/>
            <person name="La Ragione R."/>
            <person name="Hildebrand F."/>
            <person name="Pallen M.J."/>
        </authorList>
    </citation>
    <scope>NUCLEOTIDE SEQUENCE</scope>
    <source>
        <strain evidence="2">6966</strain>
    </source>
</reference>
<dbReference type="AlphaFoldDB" id="A0A921H9D9"/>
<comment type="caution">
    <text evidence="2">The sequence shown here is derived from an EMBL/GenBank/DDBJ whole genome shotgun (WGS) entry which is preliminary data.</text>
</comment>
<dbReference type="Proteomes" id="UP000742098">
    <property type="component" value="Unassembled WGS sequence"/>
</dbReference>
<gene>
    <name evidence="2" type="ORF">K8V05_16445</name>
</gene>
<evidence type="ECO:0000313" key="2">
    <source>
        <dbReference type="EMBL" id="HJF72340.1"/>
    </source>
</evidence>
<sequence length="382" mass="41803">MKNKFLLLLILGVAFFASCSDDDKDPFKNYSADYSGDKLALKLNGKEFSGTSVSFNSENKKNATLTLNKLIPGEPALEVKNLIVEELAGDDYTFAGENKNDDRIVLVEGAVKSGVLSLNTSFKVISKVVGEWMLAKPEMDDSYNMVSSCIHLEIVTDVDSIAFPIWGKLPINPNPEIEGDFGFTTLLQTLGGGILPGLLTKINLKEDGNLIASYHQVSGIQDVINPSETPLVNSEEGLVRYNVKDGQIYILVNVASLLGRSAGSDPTAGLMTMLETGIPLKLQLEGENMRAYVDREMMLPFMSVLELLKPMIDGLELDPSLAYMGITNESLKQLVDDIVNLVTKSSKIELGLNLIPYAEEEEPQASMLLPRAIKKTMLEFAK</sequence>